<dbReference type="InterPro" id="IPR050121">
    <property type="entry name" value="Cytochrome_P450_monoxygenase"/>
</dbReference>
<keyword evidence="5" id="KW-0503">Monooxygenase</keyword>
<dbReference type="CDD" id="cd11060">
    <property type="entry name" value="CYP57A1-like"/>
    <property type="match status" value="1"/>
</dbReference>
<dbReference type="GO" id="GO:0005506">
    <property type="term" value="F:iron ion binding"/>
    <property type="evidence" value="ECO:0007669"/>
    <property type="project" value="InterPro"/>
</dbReference>
<comment type="caution">
    <text evidence="6">The sequence shown here is derived from an EMBL/GenBank/DDBJ whole genome shotgun (WGS) entry which is preliminary data.</text>
</comment>
<dbReference type="GO" id="GO:0004497">
    <property type="term" value="F:monooxygenase activity"/>
    <property type="evidence" value="ECO:0007669"/>
    <property type="project" value="UniProtKB-KW"/>
</dbReference>
<keyword evidence="7" id="KW-1185">Reference proteome</keyword>
<dbReference type="AlphaFoldDB" id="A0A163BGF0"/>
<dbReference type="Proteomes" id="UP000076837">
    <property type="component" value="Unassembled WGS sequence"/>
</dbReference>
<feature type="binding site" description="axial binding residue" evidence="4">
    <location>
        <position position="452"/>
    </location>
    <ligand>
        <name>heme</name>
        <dbReference type="ChEBI" id="CHEBI:30413"/>
    </ligand>
    <ligandPart>
        <name>Fe</name>
        <dbReference type="ChEBI" id="CHEBI:18248"/>
    </ligandPart>
</feature>
<dbReference type="Pfam" id="PF00067">
    <property type="entry name" value="p450"/>
    <property type="match status" value="1"/>
</dbReference>
<evidence type="ECO:0000313" key="6">
    <source>
        <dbReference type="EMBL" id="KZM21756.1"/>
    </source>
</evidence>
<dbReference type="PANTHER" id="PTHR24305">
    <property type="entry name" value="CYTOCHROME P450"/>
    <property type="match status" value="1"/>
</dbReference>
<evidence type="ECO:0000256" key="5">
    <source>
        <dbReference type="RuleBase" id="RU000461"/>
    </source>
</evidence>
<dbReference type="InterPro" id="IPR001128">
    <property type="entry name" value="Cyt_P450"/>
</dbReference>
<evidence type="ECO:0000313" key="7">
    <source>
        <dbReference type="Proteomes" id="UP000076837"/>
    </source>
</evidence>
<dbReference type="InterPro" id="IPR017972">
    <property type="entry name" value="Cyt_P450_CS"/>
</dbReference>
<keyword evidence="3 4" id="KW-0408">Iron</keyword>
<dbReference type="InterPro" id="IPR036396">
    <property type="entry name" value="Cyt_P450_sf"/>
</dbReference>
<sequence>MAPSLHLLQPADEGSHGRYYLYAVVALLVLGVAKYVYQTLTSPLRDVPGPFLARFTRLWELRAVQTQDNPTFNIALHEKYGPIVRLAPNRYSINDAEAAKIILGHNAALDKSRYYHPFGRADEYNLFSEPSISAHAKARRPFAQLYSQTTLLSYEPFVDTCNAILLKRFEEYAQEGKPLDVRQMMQYYAFDVIGEITVGSRFGLMENDGDSSGIIKAIDDSVTYGSIIGLIPEWHAFIFWALNTLRLPNSFENVTDFIAYHVDNRVSGRTKSPQDRSDFLDKMLPLEQEGKATRYHTRQATQQNITAGSDTTAISLTAVIAMLTQHPDTLAALRHEVDEATRLGALSDPATFQEAQKLPYLQAVIMEALRVHPAVGAPLVRIVGPQGLQVAGKFFPPGTEVGVNAWVVHNNKSIFGADAHVFRPERWLTDNQEERSVLDRNFFAFGGGPRTCIGKNISLLEMSKVIPQIVRRYDFEIVENEQGEAYSWTTRWFSKPNFKATVRRRKDVQA</sequence>
<evidence type="ECO:0000256" key="4">
    <source>
        <dbReference type="PIRSR" id="PIRSR602401-1"/>
    </source>
</evidence>
<dbReference type="InterPro" id="IPR002401">
    <property type="entry name" value="Cyt_P450_E_grp-I"/>
</dbReference>
<dbReference type="GO" id="GO:0020037">
    <property type="term" value="F:heme binding"/>
    <property type="evidence" value="ECO:0007669"/>
    <property type="project" value="InterPro"/>
</dbReference>
<comment type="cofactor">
    <cofactor evidence="1 4">
        <name>heme</name>
        <dbReference type="ChEBI" id="CHEBI:30413"/>
    </cofactor>
</comment>
<dbReference type="PANTHER" id="PTHR24305:SF190">
    <property type="entry name" value="P450, PUTATIVE (EUROFUNG)-RELATED"/>
    <property type="match status" value="1"/>
</dbReference>
<keyword evidence="4 5" id="KW-0349">Heme</keyword>
<dbReference type="EMBL" id="JYNV01000240">
    <property type="protein sequence ID" value="KZM21756.1"/>
    <property type="molecule type" value="Genomic_DNA"/>
</dbReference>
<dbReference type="PROSITE" id="PS00086">
    <property type="entry name" value="CYTOCHROME_P450"/>
    <property type="match status" value="1"/>
</dbReference>
<dbReference type="GO" id="GO:0016705">
    <property type="term" value="F:oxidoreductase activity, acting on paired donors, with incorporation or reduction of molecular oxygen"/>
    <property type="evidence" value="ECO:0007669"/>
    <property type="project" value="InterPro"/>
</dbReference>
<dbReference type="PRINTS" id="PR00385">
    <property type="entry name" value="P450"/>
</dbReference>
<comment type="similarity">
    <text evidence="5">Belongs to the cytochrome P450 family.</text>
</comment>
<dbReference type="SUPFAM" id="SSF48264">
    <property type="entry name" value="Cytochrome P450"/>
    <property type="match status" value="1"/>
</dbReference>
<dbReference type="PRINTS" id="PR00463">
    <property type="entry name" value="EP450I"/>
</dbReference>
<protein>
    <submittedName>
        <fullName evidence="6">Heme binding</fullName>
    </submittedName>
</protein>
<name>A0A163BGF0_DIDRA</name>
<dbReference type="OrthoDB" id="3934656at2759"/>
<keyword evidence="5" id="KW-0560">Oxidoreductase</keyword>
<proteinExistence type="inferred from homology"/>
<accession>A0A163BGF0</accession>
<evidence type="ECO:0000256" key="2">
    <source>
        <dbReference type="ARBA" id="ARBA00022723"/>
    </source>
</evidence>
<reference evidence="6 7" key="1">
    <citation type="journal article" date="2016" name="Sci. Rep.">
        <title>Draft genome sequencing and secretome analysis of fungal phytopathogen Ascochyta rabiei provides insight into the necrotrophic effector repertoire.</title>
        <authorList>
            <person name="Verma S."/>
            <person name="Gazara R.K."/>
            <person name="Nizam S."/>
            <person name="Parween S."/>
            <person name="Chattopadhyay D."/>
            <person name="Verma P.K."/>
        </authorList>
    </citation>
    <scope>NUCLEOTIDE SEQUENCE [LARGE SCALE GENOMIC DNA]</scope>
    <source>
        <strain evidence="6 7">ArDII</strain>
    </source>
</reference>
<keyword evidence="2 4" id="KW-0479">Metal-binding</keyword>
<dbReference type="STRING" id="5454.A0A163BGF0"/>
<gene>
    <name evidence="6" type="ORF">ST47_g7146</name>
</gene>
<organism evidence="6 7">
    <name type="scientific">Didymella rabiei</name>
    <name type="common">Chickpea ascochyta blight fungus</name>
    <name type="synonym">Mycosphaerella rabiei</name>
    <dbReference type="NCBI Taxonomy" id="5454"/>
    <lineage>
        <taxon>Eukaryota</taxon>
        <taxon>Fungi</taxon>
        <taxon>Dikarya</taxon>
        <taxon>Ascomycota</taxon>
        <taxon>Pezizomycotina</taxon>
        <taxon>Dothideomycetes</taxon>
        <taxon>Pleosporomycetidae</taxon>
        <taxon>Pleosporales</taxon>
        <taxon>Pleosporineae</taxon>
        <taxon>Didymellaceae</taxon>
        <taxon>Ascochyta</taxon>
    </lineage>
</organism>
<dbReference type="Gene3D" id="1.10.630.10">
    <property type="entry name" value="Cytochrome P450"/>
    <property type="match status" value="1"/>
</dbReference>
<evidence type="ECO:0000256" key="3">
    <source>
        <dbReference type="ARBA" id="ARBA00023004"/>
    </source>
</evidence>
<evidence type="ECO:0000256" key="1">
    <source>
        <dbReference type="ARBA" id="ARBA00001971"/>
    </source>
</evidence>